<reference evidence="3 4" key="1">
    <citation type="submission" date="2016-06" db="EMBL/GenBank/DDBJ databases">
        <title>Adaptive Radiation by Waves of Gene Transfer Leads to Fine-Scale Resource Partitioning in Marine Microbes.</title>
        <authorList>
            <person name="Hehemann J.-H."/>
            <person name="Arevalo P."/>
            <person name="Datta M.S."/>
            <person name="Yu X."/>
            <person name="Corzett C."/>
            <person name="Henschel A."/>
            <person name="Preheim S.P."/>
            <person name="Timberlake S."/>
            <person name="Alm E.J."/>
            <person name="Polz M.F."/>
        </authorList>
    </citation>
    <scope>NUCLEOTIDE SEQUENCE [LARGE SCALE GENOMIC DNA]</scope>
    <source>
        <strain evidence="3 4">FF50</strain>
    </source>
</reference>
<feature type="coiled-coil region" evidence="1">
    <location>
        <begin position="306"/>
        <end position="358"/>
    </location>
</feature>
<dbReference type="Pfam" id="PF13476">
    <property type="entry name" value="AAA_23"/>
    <property type="match status" value="1"/>
</dbReference>
<dbReference type="RefSeq" id="WP_065209847.1">
    <property type="nucleotide sequence ID" value="NZ_CP016177.1"/>
</dbReference>
<dbReference type="EMBL" id="CP016177">
    <property type="protein sequence ID" value="ANO32838.1"/>
    <property type="molecule type" value="Genomic_DNA"/>
</dbReference>
<dbReference type="InterPro" id="IPR027417">
    <property type="entry name" value="P-loop_NTPase"/>
</dbReference>
<dbReference type="GO" id="GO:0006302">
    <property type="term" value="P:double-strand break repair"/>
    <property type="evidence" value="ECO:0007669"/>
    <property type="project" value="InterPro"/>
</dbReference>
<feature type="coiled-coil region" evidence="1">
    <location>
        <begin position="693"/>
        <end position="769"/>
    </location>
</feature>
<evidence type="ECO:0000313" key="4">
    <source>
        <dbReference type="Proteomes" id="UP000092018"/>
    </source>
</evidence>
<feature type="coiled-coil region" evidence="1">
    <location>
        <begin position="807"/>
        <end position="896"/>
    </location>
</feature>
<dbReference type="Proteomes" id="UP000092018">
    <property type="component" value="Chromosome 1"/>
</dbReference>
<dbReference type="GO" id="GO:0016887">
    <property type="term" value="F:ATP hydrolysis activity"/>
    <property type="evidence" value="ECO:0007669"/>
    <property type="project" value="InterPro"/>
</dbReference>
<feature type="domain" description="Rad50/SbcC-type AAA" evidence="2">
    <location>
        <begin position="6"/>
        <end position="231"/>
    </location>
</feature>
<keyword evidence="1" id="KW-0175">Coiled coil</keyword>
<protein>
    <recommendedName>
        <fullName evidence="2">Rad50/SbcC-type AAA domain-containing protein</fullName>
    </recommendedName>
</protein>
<name>A0AAN1CRR7_9VIBR</name>
<feature type="coiled-coil region" evidence="1">
    <location>
        <begin position="551"/>
        <end position="581"/>
    </location>
</feature>
<organism evidence="3 4">
    <name type="scientific">Vibrio breoganii</name>
    <dbReference type="NCBI Taxonomy" id="553239"/>
    <lineage>
        <taxon>Bacteria</taxon>
        <taxon>Pseudomonadati</taxon>
        <taxon>Pseudomonadota</taxon>
        <taxon>Gammaproteobacteria</taxon>
        <taxon>Vibrionales</taxon>
        <taxon>Vibrionaceae</taxon>
        <taxon>Vibrio</taxon>
    </lineage>
</organism>
<evidence type="ECO:0000313" key="3">
    <source>
        <dbReference type="EMBL" id="ANO32838.1"/>
    </source>
</evidence>
<dbReference type="InterPro" id="IPR038729">
    <property type="entry name" value="Rad50/SbcC_AAA"/>
</dbReference>
<evidence type="ECO:0000256" key="1">
    <source>
        <dbReference type="SAM" id="Coils"/>
    </source>
</evidence>
<dbReference type="SUPFAM" id="SSF52540">
    <property type="entry name" value="P-loop containing nucleoside triphosphate hydrolases"/>
    <property type="match status" value="1"/>
</dbReference>
<sequence length="1224" mass="137100">MKILNLTFENLNSLKGKWHIDFSSPSFVESGLFAITGPTGAGKTTILDAICLAIYHETPRLGGISTSNNEIMTRGTASSSAEVEFEVKGKAYRAHWSMRRSRNKADGNLQPATVELAEVESGTIIADKVKTKNEQVNEITGLDFSRFTKSMMLSQGQFAAFLNANANDRAELLEELTGTEIYGLISERVHQHYSDAKVALGQLNARAEGVALLSQEQLKELNEQQVELTALSSSQQSQQTLYQSQLNWWGQQQSLEQKVTTQQSSLANAQEKHHALQPDIEKLQRSAPAEGMRTSFELWANTKSESEQLETQIAGKQQSIDEQNKALEPLQEGVHQNQQRLNQAVEQQTQLRELIQQQIVPLDTRIAEQKKSVTKQTTATEESVQAQQGINKRELELSAEIESAHKGITEGKVYLDAHAKDECLQSALPLWMQSYKQYAQLLTKSKQATQLVTSLNSEHSKGKHTLDSTQQKVEASKRVLLEKTKLFSSTQEQLEAALKDGDTSSLHDQLQALQSSHPVYIRLENGNDKHAENGKELLEITQFIDQQTALIAKNRQQVTELRSKQAQLEQSVADIRQLLDQESELAKYRTQLDNHTPCPLCGSAEHPVLQFSDSSVDVTNLLTRQTDTKHQLTQTTTELKEQEAQLNTQLSHQQHAEKRHPALLREKEKIQELWGTLTASLGLVLELGDSQGVERLLKKNDEQQKKINAQLKRLDNLQKNRDEANKAQQECQASVSLLSDNLNAQSNALALINSKLESAQKEAKQWSDEASTVWSELAAEVKASGFDLPEVDTEQWFNQKREDLTRWLKLTTEIQQSEQQLDRLRTQSLALEETLASANARLEQERSRLKEMQSILLIDEKQRQGLFADKSVTAESERMRQEVDGAEKRYKIAIENRDLCKSTIATLSGELASMHQQKQLVGDKLLQHTKAWESELQSSPFSSIHEFQAALLSKQERDALTAKIEESKQNLEHAKATLASASSALVAHKQDADEKGWELQPQAILEQEFALIKQEADQTLKQQGEITQQIASDQANRQRLSGLLDEIEKFEQEYNDISHLNSLVGSAKGDKFRKFAQGLTLENLVYLANKHLARFHGRYELQRKSDDGLALQVLDTWQGDAVRDTKTLSGGESFLVSLALALSLSDLVSHKTSIDSLFLDEGFGTLDAETLDMALDALDNLNASGKMIGVISHVEAMKERIPLQIKVSKRSGLGVSELSREYAL</sequence>
<dbReference type="PANTHER" id="PTHR32114:SF2">
    <property type="entry name" value="ABC TRANSPORTER ABCH.3"/>
    <property type="match status" value="1"/>
</dbReference>
<dbReference type="Pfam" id="PF13558">
    <property type="entry name" value="SbcC_Walker_B"/>
    <property type="match status" value="1"/>
</dbReference>
<gene>
    <name evidence="3" type="ORF">A6E01_06325</name>
</gene>
<evidence type="ECO:0000259" key="2">
    <source>
        <dbReference type="Pfam" id="PF13476"/>
    </source>
</evidence>
<accession>A0AAN1CRR7</accession>
<dbReference type="KEGG" id="vbr:A6E01_06325"/>
<dbReference type="PANTHER" id="PTHR32114">
    <property type="entry name" value="ABC TRANSPORTER ABCH.3"/>
    <property type="match status" value="1"/>
</dbReference>
<dbReference type="AlphaFoldDB" id="A0AAN1CRR7"/>
<proteinExistence type="predicted"/>
<feature type="coiled-coil region" evidence="1">
    <location>
        <begin position="957"/>
        <end position="984"/>
    </location>
</feature>
<dbReference type="Gene3D" id="3.40.50.300">
    <property type="entry name" value="P-loop containing nucleotide triphosphate hydrolases"/>
    <property type="match status" value="2"/>
</dbReference>